<feature type="region of interest" description="Disordered" evidence="1">
    <location>
        <begin position="57"/>
        <end position="121"/>
    </location>
</feature>
<feature type="compositionally biased region" description="Polar residues" evidence="1">
    <location>
        <begin position="59"/>
        <end position="77"/>
    </location>
</feature>
<keyword evidence="3" id="KW-1185">Reference proteome</keyword>
<evidence type="ECO:0000313" key="2">
    <source>
        <dbReference type="EMBL" id="KAK4445258.1"/>
    </source>
</evidence>
<reference evidence="2" key="1">
    <citation type="journal article" date="2023" name="Mol. Phylogenet. Evol.">
        <title>Genome-scale phylogeny and comparative genomics of the fungal order Sordariales.</title>
        <authorList>
            <person name="Hensen N."/>
            <person name="Bonometti L."/>
            <person name="Westerberg I."/>
            <person name="Brannstrom I.O."/>
            <person name="Guillou S."/>
            <person name="Cros-Aarteil S."/>
            <person name="Calhoun S."/>
            <person name="Haridas S."/>
            <person name="Kuo A."/>
            <person name="Mondo S."/>
            <person name="Pangilinan J."/>
            <person name="Riley R."/>
            <person name="LaButti K."/>
            <person name="Andreopoulos B."/>
            <person name="Lipzen A."/>
            <person name="Chen C."/>
            <person name="Yan M."/>
            <person name="Daum C."/>
            <person name="Ng V."/>
            <person name="Clum A."/>
            <person name="Steindorff A."/>
            <person name="Ohm R.A."/>
            <person name="Martin F."/>
            <person name="Silar P."/>
            <person name="Natvig D.O."/>
            <person name="Lalanne C."/>
            <person name="Gautier V."/>
            <person name="Ament-Velasquez S.L."/>
            <person name="Kruys A."/>
            <person name="Hutchinson M.I."/>
            <person name="Powell A.J."/>
            <person name="Barry K."/>
            <person name="Miller A.N."/>
            <person name="Grigoriev I.V."/>
            <person name="Debuchy R."/>
            <person name="Gladieux P."/>
            <person name="Hiltunen Thoren M."/>
            <person name="Johannesson H."/>
        </authorList>
    </citation>
    <scope>NUCLEOTIDE SEQUENCE</scope>
    <source>
        <strain evidence="2">PSN243</strain>
    </source>
</reference>
<evidence type="ECO:0000313" key="3">
    <source>
        <dbReference type="Proteomes" id="UP001321760"/>
    </source>
</evidence>
<proteinExistence type="predicted"/>
<evidence type="ECO:0000256" key="1">
    <source>
        <dbReference type="SAM" id="MobiDB-lite"/>
    </source>
</evidence>
<dbReference type="Proteomes" id="UP001321760">
    <property type="component" value="Unassembled WGS sequence"/>
</dbReference>
<gene>
    <name evidence="2" type="ORF">QBC34DRAFT_413509</name>
</gene>
<comment type="caution">
    <text evidence="2">The sequence shown here is derived from an EMBL/GenBank/DDBJ whole genome shotgun (WGS) entry which is preliminary data.</text>
</comment>
<accession>A0AAV9GCZ8</accession>
<organism evidence="2 3">
    <name type="scientific">Podospora aff. communis PSN243</name>
    <dbReference type="NCBI Taxonomy" id="3040156"/>
    <lineage>
        <taxon>Eukaryota</taxon>
        <taxon>Fungi</taxon>
        <taxon>Dikarya</taxon>
        <taxon>Ascomycota</taxon>
        <taxon>Pezizomycotina</taxon>
        <taxon>Sordariomycetes</taxon>
        <taxon>Sordariomycetidae</taxon>
        <taxon>Sordariales</taxon>
        <taxon>Podosporaceae</taxon>
        <taxon>Podospora</taxon>
    </lineage>
</organism>
<dbReference type="EMBL" id="MU865967">
    <property type="protein sequence ID" value="KAK4445258.1"/>
    <property type="molecule type" value="Genomic_DNA"/>
</dbReference>
<feature type="compositionally biased region" description="Basic and acidic residues" evidence="1">
    <location>
        <begin position="105"/>
        <end position="118"/>
    </location>
</feature>
<dbReference type="AlphaFoldDB" id="A0AAV9GCZ8"/>
<name>A0AAV9GCZ8_9PEZI</name>
<sequence>MPLPAGHSKNIVVDHQTSISPTHHPNTQQPILNNTSIHSPPQQLTMEGTILPFRESKSTKATTVTSPFNDGNQTTPEIQHEDVPRPSKVTRFLSKFQSSAVKSSAEMERRDKEEEKRTGVKKNVQPVSLLAVCEAATNAQAKYAWAA</sequence>
<protein>
    <submittedName>
        <fullName evidence="2">Uncharacterized protein</fullName>
    </submittedName>
</protein>
<reference evidence="2" key="2">
    <citation type="submission" date="2023-05" db="EMBL/GenBank/DDBJ databases">
        <authorList>
            <consortium name="Lawrence Berkeley National Laboratory"/>
            <person name="Steindorff A."/>
            <person name="Hensen N."/>
            <person name="Bonometti L."/>
            <person name="Westerberg I."/>
            <person name="Brannstrom I.O."/>
            <person name="Guillou S."/>
            <person name="Cros-Aarteil S."/>
            <person name="Calhoun S."/>
            <person name="Haridas S."/>
            <person name="Kuo A."/>
            <person name="Mondo S."/>
            <person name="Pangilinan J."/>
            <person name="Riley R."/>
            <person name="Labutti K."/>
            <person name="Andreopoulos B."/>
            <person name="Lipzen A."/>
            <person name="Chen C."/>
            <person name="Yanf M."/>
            <person name="Daum C."/>
            <person name="Ng V."/>
            <person name="Clum A."/>
            <person name="Ohm R."/>
            <person name="Martin F."/>
            <person name="Silar P."/>
            <person name="Natvig D."/>
            <person name="Lalanne C."/>
            <person name="Gautier V."/>
            <person name="Ament-Velasquez S.L."/>
            <person name="Kruys A."/>
            <person name="Hutchinson M.I."/>
            <person name="Powell A.J."/>
            <person name="Barry K."/>
            <person name="Miller A.N."/>
            <person name="Grigoriev I.V."/>
            <person name="Debuchy R."/>
            <person name="Gladieux P."/>
            <person name="Thoren M.H."/>
            <person name="Johannesson H."/>
        </authorList>
    </citation>
    <scope>NUCLEOTIDE SEQUENCE</scope>
    <source>
        <strain evidence="2">PSN243</strain>
    </source>
</reference>